<dbReference type="InterPro" id="IPR006479">
    <property type="entry name" value="Holin"/>
</dbReference>
<gene>
    <name evidence="6" type="ORF">SAMN05421807_101355</name>
</gene>
<proteinExistence type="predicted"/>
<dbReference type="Proteomes" id="UP000184079">
    <property type="component" value="Unassembled WGS sequence"/>
</dbReference>
<protein>
    <submittedName>
        <fullName evidence="6">Holin, SPP1 family</fullName>
    </submittedName>
</protein>
<evidence type="ECO:0000256" key="5">
    <source>
        <dbReference type="SAM" id="Phobius"/>
    </source>
</evidence>
<accession>A0A1M5M2V2</accession>
<dbReference type="Pfam" id="PF04688">
    <property type="entry name" value="Holin_SPP1"/>
    <property type="match status" value="1"/>
</dbReference>
<feature type="transmembrane region" description="Helical" evidence="5">
    <location>
        <begin position="35"/>
        <end position="53"/>
    </location>
</feature>
<organism evidence="6 7">
    <name type="scientific">Virgibacillus chiguensis</name>
    <dbReference type="NCBI Taxonomy" id="411959"/>
    <lineage>
        <taxon>Bacteria</taxon>
        <taxon>Bacillati</taxon>
        <taxon>Bacillota</taxon>
        <taxon>Bacilli</taxon>
        <taxon>Bacillales</taxon>
        <taxon>Bacillaceae</taxon>
        <taxon>Virgibacillus</taxon>
    </lineage>
</organism>
<evidence type="ECO:0000256" key="2">
    <source>
        <dbReference type="ARBA" id="ARBA00022692"/>
    </source>
</evidence>
<keyword evidence="2 5" id="KW-0812">Transmembrane</keyword>
<dbReference type="RefSeq" id="WP_073004555.1">
    <property type="nucleotide sequence ID" value="NZ_FQXD01000001.1"/>
</dbReference>
<evidence type="ECO:0000256" key="3">
    <source>
        <dbReference type="ARBA" id="ARBA00022989"/>
    </source>
</evidence>
<dbReference type="AlphaFoldDB" id="A0A1M5M2V2"/>
<dbReference type="NCBIfam" id="TIGR01592">
    <property type="entry name" value="holin_SPP1"/>
    <property type="match status" value="1"/>
</dbReference>
<dbReference type="EMBL" id="FQXD01000001">
    <property type="protein sequence ID" value="SHG71568.1"/>
    <property type="molecule type" value="Genomic_DNA"/>
</dbReference>
<evidence type="ECO:0000313" key="7">
    <source>
        <dbReference type="Proteomes" id="UP000184079"/>
    </source>
</evidence>
<dbReference type="GO" id="GO:0016020">
    <property type="term" value="C:membrane"/>
    <property type="evidence" value="ECO:0007669"/>
    <property type="project" value="UniProtKB-SubCell"/>
</dbReference>
<evidence type="ECO:0000313" key="6">
    <source>
        <dbReference type="EMBL" id="SHG71568.1"/>
    </source>
</evidence>
<sequence>MKTAIVRLVALSFLLLNQALITFGYQPLPFNEEEIYEIVSTIATTLMAIYAWWKNNNVTKKAQENEKFLKENGMK</sequence>
<evidence type="ECO:0000256" key="1">
    <source>
        <dbReference type="ARBA" id="ARBA00004370"/>
    </source>
</evidence>
<name>A0A1M5M2V2_9BACI</name>
<evidence type="ECO:0000256" key="4">
    <source>
        <dbReference type="ARBA" id="ARBA00023136"/>
    </source>
</evidence>
<reference evidence="7" key="1">
    <citation type="submission" date="2016-11" db="EMBL/GenBank/DDBJ databases">
        <authorList>
            <person name="Varghese N."/>
            <person name="Submissions S."/>
        </authorList>
    </citation>
    <scope>NUCLEOTIDE SEQUENCE [LARGE SCALE GENOMIC DNA]</scope>
    <source>
        <strain evidence="7">CGMCC 1.6496</strain>
    </source>
</reference>
<keyword evidence="3 5" id="KW-1133">Transmembrane helix</keyword>
<comment type="subcellular location">
    <subcellularLocation>
        <location evidence="1">Membrane</location>
    </subcellularLocation>
</comment>
<keyword evidence="7" id="KW-1185">Reference proteome</keyword>
<keyword evidence="4 5" id="KW-0472">Membrane</keyword>
<dbReference type="OrthoDB" id="2353897at2"/>